<protein>
    <submittedName>
        <fullName evidence="1">Uncharacterized protein</fullName>
    </submittedName>
</protein>
<dbReference type="EMBL" id="JASBWS010000205">
    <property type="protein sequence ID" value="KAJ9091294.1"/>
    <property type="molecule type" value="Genomic_DNA"/>
</dbReference>
<evidence type="ECO:0000313" key="2">
    <source>
        <dbReference type="Proteomes" id="UP001230649"/>
    </source>
</evidence>
<sequence length="642" mass="71896">MLSSPLKVAAVSATSQPELSQVFASAHINHTVGEAVPELQRTLSDLDLHSPENGRSSSSSSCERTPRPDYHTNGLVRPRTRDGLRLPELTATPKRNPLGSRRSTISASATTTSLNLEPADSISVSSSVEGASGILSKSAGSRAPEHASRSRKRYIDVSTGENGRGESSRSLEKENRRSVLSTQELRNGNTVSKQGSIEPGHHSESFPQGEKGSCKQSPANSITYPDRRYFILTSAGKPVFCSHTADEESLTRMMGVAQAIISIHDEDGDKLQSITHGRMKITFLLGDPLYLFCVSEWNEPDFVLRCHLEYLYLQTISIVTSSQLIRMFQRRSNFDLRRLLDGRRDSSKDLRRLGSEPSLYSLIGQMQSDFTFFTSSLQPLRMSPFLREAAANALVPPTKISELLYVLLIADDKIVTLLRPRKHSIHPTDLHLLLNVLSSSPALRTAETWLPICLPKFNPGGFVYAFISYIRENLGMVFISADRDGFDSLREWRDGVLEKLEKTKVLGKLEAARSRHEYSVADLEIPGVRHFWYKSRRNVQITMPRWDSPYTPNSTEQKRLITLYQHVYDGIHAKSGPGMPLKQYYVQTEYEACMGWSTQPFELYLTVSPSMPKNAVVSAANSIARWINKEEAKLFLRDAPVF</sequence>
<organism evidence="1 2">
    <name type="scientific">Naganishia adeliensis</name>
    <dbReference type="NCBI Taxonomy" id="92952"/>
    <lineage>
        <taxon>Eukaryota</taxon>
        <taxon>Fungi</taxon>
        <taxon>Dikarya</taxon>
        <taxon>Basidiomycota</taxon>
        <taxon>Agaricomycotina</taxon>
        <taxon>Tremellomycetes</taxon>
        <taxon>Filobasidiales</taxon>
        <taxon>Filobasidiaceae</taxon>
        <taxon>Naganishia</taxon>
    </lineage>
</organism>
<comment type="caution">
    <text evidence="1">The sequence shown here is derived from an EMBL/GenBank/DDBJ whole genome shotgun (WGS) entry which is preliminary data.</text>
</comment>
<reference evidence="1" key="1">
    <citation type="submission" date="2023-04" db="EMBL/GenBank/DDBJ databases">
        <title>Draft Genome sequencing of Naganishia species isolated from polar environments using Oxford Nanopore Technology.</title>
        <authorList>
            <person name="Leo P."/>
            <person name="Venkateswaran K."/>
        </authorList>
    </citation>
    <scope>NUCLEOTIDE SEQUENCE</scope>
    <source>
        <strain evidence="1">MNA-CCFEE 5262</strain>
    </source>
</reference>
<proteinExistence type="predicted"/>
<name>A0ACC2UWH7_9TREE</name>
<accession>A0ACC2UWH7</accession>
<dbReference type="Proteomes" id="UP001230649">
    <property type="component" value="Unassembled WGS sequence"/>
</dbReference>
<evidence type="ECO:0000313" key="1">
    <source>
        <dbReference type="EMBL" id="KAJ9091294.1"/>
    </source>
</evidence>
<keyword evidence="2" id="KW-1185">Reference proteome</keyword>
<gene>
    <name evidence="1" type="ORF">QFC20_007671</name>
</gene>